<dbReference type="Gene3D" id="3.90.79.10">
    <property type="entry name" value="Nucleoside Triphosphate Pyrophosphohydrolase"/>
    <property type="match status" value="1"/>
</dbReference>
<dbReference type="InterPro" id="IPR015797">
    <property type="entry name" value="NUDIX_hydrolase-like_dom_sf"/>
</dbReference>
<evidence type="ECO:0000256" key="2">
    <source>
        <dbReference type="ARBA" id="ARBA00022801"/>
    </source>
</evidence>
<evidence type="ECO:0000259" key="4">
    <source>
        <dbReference type="PROSITE" id="PS51462"/>
    </source>
</evidence>
<sequence length="171" mass="19498">MAAKDYIRWIRSKVGHEKIILTFAGGCIFNDQGGVLLQRRGDSNRWGFPGGAIEPGETPEMTAIREAKEETGLDVSAGRLIGVYTDPDIIYPNGDQAQSIVIAYELKTVGGKLFCDWDETLELKYFSKEEKPQLFTGYIERFKEFLDYTGRPTYLEYVTKPEFQLKIKRLI</sequence>
<dbReference type="InterPro" id="IPR020476">
    <property type="entry name" value="Nudix_hydrolase"/>
</dbReference>
<dbReference type="InterPro" id="IPR000086">
    <property type="entry name" value="NUDIX_hydrolase_dom"/>
</dbReference>
<evidence type="ECO:0000313" key="5">
    <source>
        <dbReference type="EMBL" id="AHF27168.1"/>
    </source>
</evidence>
<dbReference type="PRINTS" id="PR00502">
    <property type="entry name" value="NUDIXFAMILY"/>
</dbReference>
<name>W0FQL3_9BACT</name>
<dbReference type="GO" id="GO:0016787">
    <property type="term" value="F:hydrolase activity"/>
    <property type="evidence" value="ECO:0007669"/>
    <property type="project" value="UniProtKB-KW"/>
</dbReference>
<dbReference type="CDD" id="cd04677">
    <property type="entry name" value="NUDIX_Hydrolase"/>
    <property type="match status" value="1"/>
</dbReference>
<evidence type="ECO:0000256" key="3">
    <source>
        <dbReference type="RuleBase" id="RU003476"/>
    </source>
</evidence>
<dbReference type="PANTHER" id="PTHR43046">
    <property type="entry name" value="GDP-MANNOSE MANNOSYL HYDROLASE"/>
    <property type="match status" value="1"/>
</dbReference>
<dbReference type="InterPro" id="IPR020084">
    <property type="entry name" value="NUDIX_hydrolase_CS"/>
</dbReference>
<organism evidence="5">
    <name type="scientific">uncultured bacterium Contig1763</name>
    <dbReference type="NCBI Taxonomy" id="1393507"/>
    <lineage>
        <taxon>Bacteria</taxon>
        <taxon>environmental samples</taxon>
    </lineage>
</organism>
<dbReference type="SUPFAM" id="SSF55811">
    <property type="entry name" value="Nudix"/>
    <property type="match status" value="1"/>
</dbReference>
<evidence type="ECO:0000256" key="1">
    <source>
        <dbReference type="ARBA" id="ARBA00001946"/>
    </source>
</evidence>
<dbReference type="EMBL" id="KC247075">
    <property type="protein sequence ID" value="AHF27168.1"/>
    <property type="molecule type" value="Genomic_DNA"/>
</dbReference>
<keyword evidence="2 3" id="KW-0378">Hydrolase</keyword>
<dbReference type="PANTHER" id="PTHR43046:SF2">
    <property type="entry name" value="8-OXO-DGTP DIPHOSPHATASE-RELATED"/>
    <property type="match status" value="1"/>
</dbReference>
<proteinExistence type="inferred from homology"/>
<feature type="domain" description="Nudix hydrolase" evidence="4">
    <location>
        <begin position="19"/>
        <end position="148"/>
    </location>
</feature>
<dbReference type="AlphaFoldDB" id="W0FQL3"/>
<comment type="cofactor">
    <cofactor evidence="1">
        <name>Mg(2+)</name>
        <dbReference type="ChEBI" id="CHEBI:18420"/>
    </cofactor>
</comment>
<dbReference type="Pfam" id="PF00293">
    <property type="entry name" value="NUDIX"/>
    <property type="match status" value="1"/>
</dbReference>
<dbReference type="PROSITE" id="PS00893">
    <property type="entry name" value="NUDIX_BOX"/>
    <property type="match status" value="1"/>
</dbReference>
<comment type="similarity">
    <text evidence="3">Belongs to the Nudix hydrolase family.</text>
</comment>
<accession>W0FQL3</accession>
<reference evidence="5" key="1">
    <citation type="journal article" date="2013" name="PLoS ONE">
        <title>Metagenomic insights into the carbohydrate-active enzymes carried by the microorganisms adhering to solid digesta in the rumen of cows.</title>
        <authorList>
            <person name="Wang L."/>
            <person name="Hatem A."/>
            <person name="Catalyurek U.V."/>
            <person name="Morrison M."/>
            <person name="Yu Z."/>
        </authorList>
    </citation>
    <scope>NUCLEOTIDE SEQUENCE</scope>
</reference>
<dbReference type="PROSITE" id="PS51462">
    <property type="entry name" value="NUDIX"/>
    <property type="match status" value="1"/>
</dbReference>
<protein>
    <submittedName>
        <fullName evidence="5">MutT/nudix</fullName>
    </submittedName>
</protein>